<evidence type="ECO:0008006" key="4">
    <source>
        <dbReference type="Google" id="ProtNLM"/>
    </source>
</evidence>
<name>A0A640S4D2_9ACTN</name>
<feature type="region of interest" description="Disordered" evidence="1">
    <location>
        <begin position="1"/>
        <end position="32"/>
    </location>
</feature>
<protein>
    <recommendedName>
        <fullName evidence="4">Acyl-CoA carboxylase subunit epsilon</fullName>
    </recommendedName>
</protein>
<dbReference type="Proteomes" id="UP000435837">
    <property type="component" value="Unassembled WGS sequence"/>
</dbReference>
<dbReference type="EMBL" id="BLIN01000003">
    <property type="protein sequence ID" value="GFE05948.1"/>
    <property type="molecule type" value="Genomic_DNA"/>
</dbReference>
<gene>
    <name evidence="2" type="ORF">Scani_22160</name>
</gene>
<proteinExistence type="predicted"/>
<evidence type="ECO:0000313" key="3">
    <source>
        <dbReference type="Proteomes" id="UP000435837"/>
    </source>
</evidence>
<evidence type="ECO:0000256" key="1">
    <source>
        <dbReference type="SAM" id="MobiDB-lite"/>
    </source>
</evidence>
<reference evidence="2 3" key="1">
    <citation type="submission" date="2019-12" db="EMBL/GenBank/DDBJ databases">
        <title>Whole genome shotgun sequence of Streptomyces caniferus NBRC 15389.</title>
        <authorList>
            <person name="Ichikawa N."/>
            <person name="Kimura A."/>
            <person name="Kitahashi Y."/>
            <person name="Komaki H."/>
            <person name="Tamura T."/>
        </authorList>
    </citation>
    <scope>NUCLEOTIDE SEQUENCE [LARGE SCALE GENOMIC DNA]</scope>
    <source>
        <strain evidence="2 3">NBRC 15389</strain>
    </source>
</reference>
<dbReference type="RefSeq" id="WP_246295691.1">
    <property type="nucleotide sequence ID" value="NZ_BAAATH010000004.1"/>
</dbReference>
<dbReference type="AlphaFoldDB" id="A0A640S4D2"/>
<organism evidence="2 3">
    <name type="scientific">Streptomyces caniferus</name>
    <dbReference type="NCBI Taxonomy" id="285557"/>
    <lineage>
        <taxon>Bacteria</taxon>
        <taxon>Bacillati</taxon>
        <taxon>Actinomycetota</taxon>
        <taxon>Actinomycetes</taxon>
        <taxon>Kitasatosporales</taxon>
        <taxon>Streptomycetaceae</taxon>
        <taxon>Streptomyces</taxon>
    </lineage>
</organism>
<comment type="caution">
    <text evidence="2">The sequence shown here is derived from an EMBL/GenBank/DDBJ whole genome shotgun (WGS) entry which is preliminary data.</text>
</comment>
<accession>A0A640S4D2</accession>
<sequence length="162" mass="16147">MSTSTDASTVIGEARPAGDGTTAEASTALDGCTSTEEATVVAEAAPVGAKTCAEKTTATDESGALDESPAAGDVPPAGEGTAVEDTAPAEAGTPLDAPPASWLRIEKGHAEPEEIAAISVVLCAQLAGLRALAEAGHIEEPSAARRHHARHTACWSGCWSCG</sequence>
<evidence type="ECO:0000313" key="2">
    <source>
        <dbReference type="EMBL" id="GFE05948.1"/>
    </source>
</evidence>
<feature type="region of interest" description="Disordered" evidence="1">
    <location>
        <begin position="48"/>
        <end position="102"/>
    </location>
</feature>